<organism evidence="2 3">
    <name type="scientific">Rhizobium hidalgonense</name>
    <dbReference type="NCBI Taxonomy" id="1538159"/>
    <lineage>
        <taxon>Bacteria</taxon>
        <taxon>Pseudomonadati</taxon>
        <taxon>Pseudomonadota</taxon>
        <taxon>Alphaproteobacteria</taxon>
        <taxon>Hyphomicrobiales</taxon>
        <taxon>Rhizobiaceae</taxon>
        <taxon>Rhizobium/Agrobacterium group</taxon>
        <taxon>Rhizobium</taxon>
    </lineage>
</organism>
<dbReference type="RefSeq" id="WP_310866605.1">
    <property type="nucleotide sequence ID" value="NZ_JAVLSF010000965.1"/>
</dbReference>
<evidence type="ECO:0000313" key="3">
    <source>
        <dbReference type="Proteomes" id="UP001268610"/>
    </source>
</evidence>
<dbReference type="PROSITE" id="PS51257">
    <property type="entry name" value="PROKAR_LIPOPROTEIN"/>
    <property type="match status" value="1"/>
</dbReference>
<evidence type="ECO:0000313" key="2">
    <source>
        <dbReference type="EMBL" id="MDR9778577.1"/>
    </source>
</evidence>
<reference evidence="2" key="1">
    <citation type="submission" date="2023-04" db="EMBL/GenBank/DDBJ databases">
        <title>Genomic characterization of faba bean (Vicia faba) microsymbionts in Mexican soils.</title>
        <authorList>
            <person name="Rivera Orduna F.N."/>
            <person name="Guevara-Luna J."/>
            <person name="Yan J."/>
            <person name="Arroyo-Herrera I."/>
            <person name="Li Y."/>
            <person name="Vasquez-Murrieta M.S."/>
            <person name="Wang E.T."/>
        </authorList>
    </citation>
    <scope>NUCLEOTIDE SEQUENCE</scope>
    <source>
        <strain evidence="2">CH26</strain>
    </source>
</reference>
<proteinExistence type="predicted"/>
<feature type="chain" id="PRO_5042620002" evidence="1">
    <location>
        <begin position="29"/>
        <end position="110"/>
    </location>
</feature>
<comment type="caution">
    <text evidence="2">The sequence shown here is derived from an EMBL/GenBank/DDBJ whole genome shotgun (WGS) entry which is preliminary data.</text>
</comment>
<keyword evidence="1" id="KW-0732">Signal</keyword>
<gene>
    <name evidence="2" type="ORF">RJJ65_39220</name>
</gene>
<accession>A0AAJ2LP86</accession>
<dbReference type="EMBL" id="JAVLSF010000965">
    <property type="protein sequence ID" value="MDR9778577.1"/>
    <property type="molecule type" value="Genomic_DNA"/>
</dbReference>
<dbReference type="Proteomes" id="UP001268610">
    <property type="component" value="Unassembled WGS sequence"/>
</dbReference>
<feature type="non-terminal residue" evidence="2">
    <location>
        <position position="110"/>
    </location>
</feature>
<sequence>MLGLAKSASNIALLVGLSITLSACSHHAKFKPNKPLVQSNQIYYAPAQAYNLDLNTPALMGKLDLKESCAPEGSSLSITDQLARFYRIDAVNLNNNPKLPDANAQDVQTL</sequence>
<feature type="signal peptide" evidence="1">
    <location>
        <begin position="1"/>
        <end position="28"/>
    </location>
</feature>
<protein>
    <submittedName>
        <fullName evidence="2">Uncharacterized protein</fullName>
    </submittedName>
</protein>
<evidence type="ECO:0000256" key="1">
    <source>
        <dbReference type="SAM" id="SignalP"/>
    </source>
</evidence>
<dbReference type="AlphaFoldDB" id="A0AAJ2LP86"/>
<name>A0AAJ2LP86_9HYPH</name>